<evidence type="ECO:0000259" key="1">
    <source>
        <dbReference type="Pfam" id="PF03869"/>
    </source>
</evidence>
<evidence type="ECO:0000313" key="3">
    <source>
        <dbReference type="Proteomes" id="UP001219630"/>
    </source>
</evidence>
<reference evidence="2 3" key="1">
    <citation type="submission" date="2022-12" db="EMBL/GenBank/DDBJ databases">
        <title>Complete genome sequencing of Dickeya lacustris type strain LMG30899.</title>
        <authorList>
            <person name="Dobhal S."/>
            <person name="Arizala D."/>
            <person name="Arif M."/>
        </authorList>
    </citation>
    <scope>NUCLEOTIDE SEQUENCE [LARGE SCALE GENOMIC DNA]</scope>
    <source>
        <strain evidence="2 3">LMG30899</strain>
    </source>
</reference>
<dbReference type="EMBL" id="CP114280">
    <property type="protein sequence ID" value="WFN56017.1"/>
    <property type="molecule type" value="Genomic_DNA"/>
</dbReference>
<dbReference type="InterPro" id="IPR005569">
    <property type="entry name" value="Arc_DNA-bd_dom"/>
</dbReference>
<dbReference type="RefSeq" id="WP_125259457.1">
    <property type="nucleotide sequence ID" value="NZ_CP114280.1"/>
</dbReference>
<dbReference type="SUPFAM" id="SSF47598">
    <property type="entry name" value="Ribbon-helix-helix"/>
    <property type="match status" value="1"/>
</dbReference>
<evidence type="ECO:0000313" key="2">
    <source>
        <dbReference type="EMBL" id="WFN56017.1"/>
    </source>
</evidence>
<dbReference type="Pfam" id="PF03869">
    <property type="entry name" value="Arc"/>
    <property type="match status" value="1"/>
</dbReference>
<dbReference type="GO" id="GO:0003677">
    <property type="term" value="F:DNA binding"/>
    <property type="evidence" value="ECO:0007669"/>
    <property type="project" value="UniProtKB-KW"/>
</dbReference>
<dbReference type="InterPro" id="IPR010985">
    <property type="entry name" value="Ribbon_hlx_hlx"/>
</dbReference>
<protein>
    <submittedName>
        <fullName evidence="2">Arc family DNA-binding protein</fullName>
    </submittedName>
</protein>
<keyword evidence="3" id="KW-1185">Reference proteome</keyword>
<name>A0ABY8G7V0_9GAMM</name>
<dbReference type="Proteomes" id="UP001219630">
    <property type="component" value="Chromosome"/>
</dbReference>
<keyword evidence="2" id="KW-0238">DNA-binding</keyword>
<proteinExistence type="predicted"/>
<gene>
    <name evidence="2" type="ORF">O1Q98_01425</name>
</gene>
<dbReference type="InterPro" id="IPR013321">
    <property type="entry name" value="Arc_rbn_hlx_hlx"/>
</dbReference>
<feature type="domain" description="Arc-like DNA binding" evidence="1">
    <location>
        <begin position="9"/>
        <end position="49"/>
    </location>
</feature>
<organism evidence="2 3">
    <name type="scientific">Dickeya lacustris</name>
    <dbReference type="NCBI Taxonomy" id="2259638"/>
    <lineage>
        <taxon>Bacteria</taxon>
        <taxon>Pseudomonadati</taxon>
        <taxon>Pseudomonadota</taxon>
        <taxon>Gammaproteobacteria</taxon>
        <taxon>Enterobacterales</taxon>
        <taxon>Pectobacteriaceae</taxon>
        <taxon>Dickeya</taxon>
    </lineage>
</organism>
<dbReference type="Gene3D" id="1.10.1220.10">
    <property type="entry name" value="Met repressor-like"/>
    <property type="match status" value="1"/>
</dbReference>
<accession>A0ABY8G7V0</accession>
<sequence length="101" mass="11656">MAKYPSQLQDKFNLRFPDGMRDAIAERAKRNGRSMNTEIIMILEEALKANTTSDHIDHTLDFIVTDPRVEGRPDPAHSSQDFLRAVFEKLNNIEKKIDKKD</sequence>